<evidence type="ECO:0000259" key="9">
    <source>
        <dbReference type="PROSITE" id="PS51194"/>
    </source>
</evidence>
<dbReference type="GO" id="GO:0009378">
    <property type="term" value="F:four-way junction helicase activity"/>
    <property type="evidence" value="ECO:0007669"/>
    <property type="project" value="TreeGrafter"/>
</dbReference>
<dbReference type="EMBL" id="JAIWYP010000003">
    <property type="protein sequence ID" value="KAH3857051.1"/>
    <property type="molecule type" value="Genomic_DNA"/>
</dbReference>
<dbReference type="PANTHER" id="PTHR13710">
    <property type="entry name" value="DNA HELICASE RECQ FAMILY MEMBER"/>
    <property type="match status" value="1"/>
</dbReference>
<dbReference type="Gene3D" id="3.40.50.300">
    <property type="entry name" value="P-loop containing nucleotide triphosphate hydrolases"/>
    <property type="match status" value="1"/>
</dbReference>
<dbReference type="Proteomes" id="UP000828390">
    <property type="component" value="Unassembled WGS sequence"/>
</dbReference>
<dbReference type="EC" id="5.6.2.4" evidence="6"/>
<dbReference type="GO" id="GO:0000724">
    <property type="term" value="P:double-strand break repair via homologous recombination"/>
    <property type="evidence" value="ECO:0007669"/>
    <property type="project" value="TreeGrafter"/>
</dbReference>
<dbReference type="GO" id="GO:0003677">
    <property type="term" value="F:DNA binding"/>
    <property type="evidence" value="ECO:0007669"/>
    <property type="project" value="UniProtKB-KW"/>
</dbReference>
<dbReference type="AlphaFoldDB" id="A0A9D4LHN6"/>
<comment type="catalytic activity">
    <reaction evidence="5">
        <text>Couples ATP hydrolysis with the unwinding of duplex DNA by translocating in the 3'-5' direction.</text>
        <dbReference type="EC" id="5.6.2.4"/>
    </reaction>
</comment>
<dbReference type="Pfam" id="PF00271">
    <property type="entry name" value="Helicase_C"/>
    <property type="match status" value="1"/>
</dbReference>
<dbReference type="InterPro" id="IPR001650">
    <property type="entry name" value="Helicase_C-like"/>
</dbReference>
<keyword evidence="4" id="KW-0539">Nucleus</keyword>
<accession>A0A9D4LHN6</accession>
<evidence type="ECO:0000313" key="10">
    <source>
        <dbReference type="EMBL" id="KAH3857051.1"/>
    </source>
</evidence>
<keyword evidence="2" id="KW-0238">DNA-binding</keyword>
<sequence>MNPDRPNIKYIKTERPSSSNTQDHLDEILTPMAEQLIKEKHQYQLTIMYTDTYVISYAYAFFEKKMGDLQYVGDAVPENRLFAQYHQTYTEKMKQHIVKEICKENSKIRIIFATVALGMGLNAPNIRTVIHYKPPTSIEKYFQETGRAGRDGLPSTAVIYYNNTDIRRNRPGIERQMIQYCKNSSKCMILLMLECFGYSKSENIDNNLCCSICDKNLQTTVA</sequence>
<dbReference type="PANTHER" id="PTHR13710:SF153">
    <property type="entry name" value="RECQ-LIKE DNA HELICASE BLM"/>
    <property type="match status" value="1"/>
</dbReference>
<dbReference type="InterPro" id="IPR027417">
    <property type="entry name" value="P-loop_NTPase"/>
</dbReference>
<dbReference type="GO" id="GO:0005737">
    <property type="term" value="C:cytoplasm"/>
    <property type="evidence" value="ECO:0007669"/>
    <property type="project" value="TreeGrafter"/>
</dbReference>
<evidence type="ECO:0000256" key="8">
    <source>
        <dbReference type="SAM" id="MobiDB-lite"/>
    </source>
</evidence>
<name>A0A9D4LHN6_DREPO</name>
<evidence type="ECO:0000256" key="6">
    <source>
        <dbReference type="ARBA" id="ARBA00034808"/>
    </source>
</evidence>
<proteinExistence type="inferred from homology"/>
<dbReference type="SMART" id="SM00490">
    <property type="entry name" value="HELICc"/>
    <property type="match status" value="1"/>
</dbReference>
<evidence type="ECO:0000313" key="11">
    <source>
        <dbReference type="Proteomes" id="UP000828390"/>
    </source>
</evidence>
<evidence type="ECO:0000256" key="2">
    <source>
        <dbReference type="ARBA" id="ARBA00023125"/>
    </source>
</evidence>
<dbReference type="GO" id="GO:0005694">
    <property type="term" value="C:chromosome"/>
    <property type="evidence" value="ECO:0007669"/>
    <property type="project" value="TreeGrafter"/>
</dbReference>
<dbReference type="GO" id="GO:0005634">
    <property type="term" value="C:nucleus"/>
    <property type="evidence" value="ECO:0007669"/>
    <property type="project" value="TreeGrafter"/>
</dbReference>
<organism evidence="10 11">
    <name type="scientific">Dreissena polymorpha</name>
    <name type="common">Zebra mussel</name>
    <name type="synonym">Mytilus polymorpha</name>
    <dbReference type="NCBI Taxonomy" id="45954"/>
    <lineage>
        <taxon>Eukaryota</taxon>
        <taxon>Metazoa</taxon>
        <taxon>Spiralia</taxon>
        <taxon>Lophotrochozoa</taxon>
        <taxon>Mollusca</taxon>
        <taxon>Bivalvia</taxon>
        <taxon>Autobranchia</taxon>
        <taxon>Heteroconchia</taxon>
        <taxon>Euheterodonta</taxon>
        <taxon>Imparidentia</taxon>
        <taxon>Neoheterodontei</taxon>
        <taxon>Myida</taxon>
        <taxon>Dreissenoidea</taxon>
        <taxon>Dreissenidae</taxon>
        <taxon>Dreissena</taxon>
    </lineage>
</organism>
<protein>
    <recommendedName>
        <fullName evidence="6">DNA 3'-5' helicase</fullName>
        <ecNumber evidence="6">5.6.2.4</ecNumber>
    </recommendedName>
    <alternativeName>
        <fullName evidence="7">DNA 3'-5' helicase BLM</fullName>
    </alternativeName>
</protein>
<feature type="region of interest" description="Disordered" evidence="8">
    <location>
        <begin position="1"/>
        <end position="22"/>
    </location>
</feature>
<reference evidence="10" key="1">
    <citation type="journal article" date="2019" name="bioRxiv">
        <title>The Genome of the Zebra Mussel, Dreissena polymorpha: A Resource for Invasive Species Research.</title>
        <authorList>
            <person name="McCartney M.A."/>
            <person name="Auch B."/>
            <person name="Kono T."/>
            <person name="Mallez S."/>
            <person name="Zhang Y."/>
            <person name="Obille A."/>
            <person name="Becker A."/>
            <person name="Abrahante J.E."/>
            <person name="Garbe J."/>
            <person name="Badalamenti J.P."/>
            <person name="Herman A."/>
            <person name="Mangelson H."/>
            <person name="Liachko I."/>
            <person name="Sullivan S."/>
            <person name="Sone E.D."/>
            <person name="Koren S."/>
            <person name="Silverstein K.A.T."/>
            <person name="Beckman K.B."/>
            <person name="Gohl D.M."/>
        </authorList>
    </citation>
    <scope>NUCLEOTIDE SEQUENCE</scope>
    <source>
        <strain evidence="10">Duluth1</strain>
        <tissue evidence="10">Whole animal</tissue>
    </source>
</reference>
<reference evidence="10" key="2">
    <citation type="submission" date="2020-11" db="EMBL/GenBank/DDBJ databases">
        <authorList>
            <person name="McCartney M.A."/>
            <person name="Auch B."/>
            <person name="Kono T."/>
            <person name="Mallez S."/>
            <person name="Becker A."/>
            <person name="Gohl D.M."/>
            <person name="Silverstein K.A.T."/>
            <person name="Koren S."/>
            <person name="Bechman K.B."/>
            <person name="Herman A."/>
            <person name="Abrahante J.E."/>
            <person name="Garbe J."/>
        </authorList>
    </citation>
    <scope>NUCLEOTIDE SEQUENCE</scope>
    <source>
        <strain evidence="10">Duluth1</strain>
        <tissue evidence="10">Whole animal</tissue>
    </source>
</reference>
<evidence type="ECO:0000256" key="3">
    <source>
        <dbReference type="ARBA" id="ARBA00023235"/>
    </source>
</evidence>
<feature type="domain" description="Helicase C-terminal" evidence="9">
    <location>
        <begin position="24"/>
        <end position="189"/>
    </location>
</feature>
<dbReference type="SUPFAM" id="SSF52540">
    <property type="entry name" value="P-loop containing nucleoside triphosphate hydrolases"/>
    <property type="match status" value="1"/>
</dbReference>
<evidence type="ECO:0000256" key="4">
    <source>
        <dbReference type="ARBA" id="ARBA00023242"/>
    </source>
</evidence>
<comment type="caution">
    <text evidence="10">The sequence shown here is derived from an EMBL/GenBank/DDBJ whole genome shotgun (WGS) entry which is preliminary data.</text>
</comment>
<keyword evidence="11" id="KW-1185">Reference proteome</keyword>
<evidence type="ECO:0000256" key="1">
    <source>
        <dbReference type="ARBA" id="ARBA00005446"/>
    </source>
</evidence>
<gene>
    <name evidence="10" type="ORF">DPMN_099648</name>
</gene>
<comment type="similarity">
    <text evidence="1">Belongs to the helicase family. RecQ subfamily.</text>
</comment>
<evidence type="ECO:0000256" key="5">
    <source>
        <dbReference type="ARBA" id="ARBA00034617"/>
    </source>
</evidence>
<dbReference type="PROSITE" id="PS51194">
    <property type="entry name" value="HELICASE_CTER"/>
    <property type="match status" value="1"/>
</dbReference>
<dbReference type="GO" id="GO:0043138">
    <property type="term" value="F:3'-5' DNA helicase activity"/>
    <property type="evidence" value="ECO:0007669"/>
    <property type="project" value="UniProtKB-EC"/>
</dbReference>
<keyword evidence="3" id="KW-0413">Isomerase</keyword>
<evidence type="ECO:0000256" key="7">
    <source>
        <dbReference type="ARBA" id="ARBA00044542"/>
    </source>
</evidence>